<dbReference type="EMBL" id="CAJVPU010048255">
    <property type="protein sequence ID" value="CAG8755251.1"/>
    <property type="molecule type" value="Genomic_DNA"/>
</dbReference>
<dbReference type="Proteomes" id="UP000789702">
    <property type="component" value="Unassembled WGS sequence"/>
</dbReference>
<keyword evidence="2" id="KW-1185">Reference proteome</keyword>
<name>A0ACA9QPY3_9GLOM</name>
<accession>A0ACA9QPY3</accession>
<gene>
    <name evidence="1" type="ORF">DHETER_LOCUS14899</name>
</gene>
<feature type="non-terminal residue" evidence="1">
    <location>
        <position position="1"/>
    </location>
</feature>
<comment type="caution">
    <text evidence="1">The sequence shown here is derived from an EMBL/GenBank/DDBJ whole genome shotgun (WGS) entry which is preliminary data.</text>
</comment>
<organism evidence="1 2">
    <name type="scientific">Dentiscutata heterogama</name>
    <dbReference type="NCBI Taxonomy" id="1316150"/>
    <lineage>
        <taxon>Eukaryota</taxon>
        <taxon>Fungi</taxon>
        <taxon>Fungi incertae sedis</taxon>
        <taxon>Mucoromycota</taxon>
        <taxon>Glomeromycotina</taxon>
        <taxon>Glomeromycetes</taxon>
        <taxon>Diversisporales</taxon>
        <taxon>Gigasporaceae</taxon>
        <taxon>Dentiscutata</taxon>
    </lineage>
</organism>
<proteinExistence type="predicted"/>
<sequence length="153" mass="18345">IDSPCSFQRLIIAMQSLLRVKIVPPISRKKDQDVNVLPKYKLRCRICDQCYLTILIRVDDLWQHLRKEHKEAFEKLSFLRDYAYLHYNWATGKHDYASATEFLTKYEHLFLYYEIFYYNLSKIDSSWSIQCLVMAAHLLRMKLYSPPLTSIIE</sequence>
<evidence type="ECO:0000313" key="1">
    <source>
        <dbReference type="EMBL" id="CAG8755251.1"/>
    </source>
</evidence>
<reference evidence="1" key="1">
    <citation type="submission" date="2021-06" db="EMBL/GenBank/DDBJ databases">
        <authorList>
            <person name="Kallberg Y."/>
            <person name="Tangrot J."/>
            <person name="Rosling A."/>
        </authorList>
    </citation>
    <scope>NUCLEOTIDE SEQUENCE</scope>
    <source>
        <strain evidence="1">IL203A</strain>
    </source>
</reference>
<protein>
    <submittedName>
        <fullName evidence="1">16132_t:CDS:1</fullName>
    </submittedName>
</protein>
<evidence type="ECO:0000313" key="2">
    <source>
        <dbReference type="Proteomes" id="UP000789702"/>
    </source>
</evidence>